<organism evidence="2">
    <name type="scientific">bacterium 19GA11TI05</name>
    <dbReference type="NCBI Taxonomy" id="2920688"/>
    <lineage>
        <taxon>Bacteria</taxon>
    </lineage>
</organism>
<evidence type="ECO:0000259" key="1">
    <source>
        <dbReference type="Pfam" id="PF11726"/>
    </source>
</evidence>
<dbReference type="InterPro" id="IPR057271">
    <property type="entry name" value="YagK_YfjJ_C"/>
</dbReference>
<evidence type="ECO:0000313" key="2">
    <source>
        <dbReference type="EMBL" id="XAG66255.1"/>
    </source>
</evidence>
<sequence>MNQNKLKINDKYEFNKKYKKIIIDRLYSSLEDYNRIYIVRFDLRFPVIINDDCDDGIYDYSVVKNNKVITRFFSSVKSKIKAELNRRYSESMKRYKAKLVKHKPKKYKHGMGYVWVKEMGEESKRKHYHVLMFFNRDCFFYCGAGSRLRNIIDSAWNSALHLSDVKNLVHYCSFLYDSLNIYDESIEEKKKIMLDYYFYLTKEYTKTYDVKERSIGYSK</sequence>
<feature type="domain" description="YagK/YfjJ C-terminal" evidence="1">
    <location>
        <begin position="30"/>
        <end position="218"/>
    </location>
</feature>
<dbReference type="Pfam" id="PF11726">
    <property type="entry name" value="YagK_YfjJ_C"/>
    <property type="match status" value="1"/>
</dbReference>
<gene>
    <name evidence="2" type="ORF">MRM81_04150</name>
</gene>
<name>A0AAU6TXB3_UNCXX</name>
<accession>A0AAU6TXB3</accession>
<dbReference type="EMBL" id="CP095362">
    <property type="protein sequence ID" value="XAG66255.1"/>
    <property type="molecule type" value="Genomic_DNA"/>
</dbReference>
<reference evidence="2" key="1">
    <citation type="submission" date="2022-03" db="EMBL/GenBank/DDBJ databases">
        <title>Sea Food Isolates.</title>
        <authorList>
            <person name="Li c."/>
        </authorList>
    </citation>
    <scope>NUCLEOTIDE SEQUENCE</scope>
    <source>
        <strain evidence="2">19GA11TI05</strain>
    </source>
</reference>
<proteinExistence type="predicted"/>
<dbReference type="AlphaFoldDB" id="A0AAU6TXB3"/>
<protein>
    <submittedName>
        <fullName evidence="2">Inovirus Gp2 family protein</fullName>
    </submittedName>
</protein>